<name>A0ABV7WG92_9MICO</name>
<evidence type="ECO:0000256" key="5">
    <source>
        <dbReference type="ARBA" id="ARBA00022989"/>
    </source>
</evidence>
<dbReference type="InterPro" id="IPR039421">
    <property type="entry name" value="Type_1_exporter"/>
</dbReference>
<feature type="transmembrane region" description="Helical" evidence="7">
    <location>
        <begin position="183"/>
        <end position="202"/>
    </location>
</feature>
<dbReference type="PANTHER" id="PTHR43394">
    <property type="entry name" value="ATP-DEPENDENT PERMEASE MDL1, MITOCHONDRIAL"/>
    <property type="match status" value="1"/>
</dbReference>
<dbReference type="InterPro" id="IPR011527">
    <property type="entry name" value="ABC1_TM_dom"/>
</dbReference>
<evidence type="ECO:0000256" key="7">
    <source>
        <dbReference type="SAM" id="Phobius"/>
    </source>
</evidence>
<dbReference type="SMART" id="SM00382">
    <property type="entry name" value="AAA"/>
    <property type="match status" value="1"/>
</dbReference>
<evidence type="ECO:0000313" key="11">
    <source>
        <dbReference type="Proteomes" id="UP001595685"/>
    </source>
</evidence>
<feature type="transmembrane region" description="Helical" evidence="7">
    <location>
        <begin position="41"/>
        <end position="64"/>
    </location>
</feature>
<keyword evidence="4 10" id="KW-0067">ATP-binding</keyword>
<feature type="transmembrane region" description="Helical" evidence="7">
    <location>
        <begin position="79"/>
        <end position="104"/>
    </location>
</feature>
<reference evidence="11" key="1">
    <citation type="journal article" date="2019" name="Int. J. Syst. Evol. Microbiol.">
        <title>The Global Catalogue of Microorganisms (GCM) 10K type strain sequencing project: providing services to taxonomists for standard genome sequencing and annotation.</title>
        <authorList>
            <consortium name="The Broad Institute Genomics Platform"/>
            <consortium name="The Broad Institute Genome Sequencing Center for Infectious Disease"/>
            <person name="Wu L."/>
            <person name="Ma J."/>
        </authorList>
    </citation>
    <scope>NUCLEOTIDE SEQUENCE [LARGE SCALE GENOMIC DNA]</scope>
    <source>
        <strain evidence="11">NCAIM B.02333</strain>
    </source>
</reference>
<gene>
    <name evidence="10" type="ORF">ACFOLH_04375</name>
</gene>
<dbReference type="Gene3D" id="1.20.1560.10">
    <property type="entry name" value="ABC transporter type 1, transmembrane domain"/>
    <property type="match status" value="1"/>
</dbReference>
<dbReference type="GO" id="GO:0005524">
    <property type="term" value="F:ATP binding"/>
    <property type="evidence" value="ECO:0007669"/>
    <property type="project" value="UniProtKB-KW"/>
</dbReference>
<dbReference type="InterPro" id="IPR003593">
    <property type="entry name" value="AAA+_ATPase"/>
</dbReference>
<evidence type="ECO:0000256" key="6">
    <source>
        <dbReference type="ARBA" id="ARBA00023136"/>
    </source>
</evidence>
<comment type="caution">
    <text evidence="10">The sequence shown here is derived from an EMBL/GenBank/DDBJ whole genome shotgun (WGS) entry which is preliminary data.</text>
</comment>
<dbReference type="InterPro" id="IPR003439">
    <property type="entry name" value="ABC_transporter-like_ATP-bd"/>
</dbReference>
<evidence type="ECO:0000256" key="2">
    <source>
        <dbReference type="ARBA" id="ARBA00022692"/>
    </source>
</evidence>
<feature type="transmembrane region" description="Helical" evidence="7">
    <location>
        <begin position="154"/>
        <end position="177"/>
    </location>
</feature>
<comment type="subcellular location">
    <subcellularLocation>
        <location evidence="1">Cell membrane</location>
        <topology evidence="1">Multi-pass membrane protein</topology>
    </subcellularLocation>
</comment>
<dbReference type="CDD" id="cd18550">
    <property type="entry name" value="ABC_6TM_exporter_like"/>
    <property type="match status" value="1"/>
</dbReference>
<keyword evidence="5 7" id="KW-1133">Transmembrane helix</keyword>
<dbReference type="RefSeq" id="WP_340289867.1">
    <property type="nucleotide sequence ID" value="NZ_JBBEOI010000012.1"/>
</dbReference>
<evidence type="ECO:0000313" key="10">
    <source>
        <dbReference type="EMBL" id="MFC3687571.1"/>
    </source>
</evidence>
<dbReference type="SUPFAM" id="SSF52540">
    <property type="entry name" value="P-loop containing nucleoside triphosphate hydrolases"/>
    <property type="match status" value="1"/>
</dbReference>
<evidence type="ECO:0000256" key="1">
    <source>
        <dbReference type="ARBA" id="ARBA00004651"/>
    </source>
</evidence>
<feature type="domain" description="ABC transporter" evidence="8">
    <location>
        <begin position="362"/>
        <end position="615"/>
    </location>
</feature>
<evidence type="ECO:0000259" key="8">
    <source>
        <dbReference type="PROSITE" id="PS50893"/>
    </source>
</evidence>
<accession>A0ABV7WG92</accession>
<dbReference type="SUPFAM" id="SSF90123">
    <property type="entry name" value="ABC transporter transmembrane region"/>
    <property type="match status" value="1"/>
</dbReference>
<keyword evidence="3" id="KW-0547">Nucleotide-binding</keyword>
<dbReference type="PANTHER" id="PTHR43394:SF1">
    <property type="entry name" value="ATP-BINDING CASSETTE SUB-FAMILY B MEMBER 10, MITOCHONDRIAL"/>
    <property type="match status" value="1"/>
</dbReference>
<dbReference type="InterPro" id="IPR027417">
    <property type="entry name" value="P-loop_NTPase"/>
</dbReference>
<protein>
    <submittedName>
        <fullName evidence="10">ABC transporter ATP-binding protein</fullName>
    </submittedName>
</protein>
<dbReference type="Proteomes" id="UP001595685">
    <property type="component" value="Unassembled WGS sequence"/>
</dbReference>
<organism evidence="10 11">
    <name type="scientific">Aquipuribacter hungaricus</name>
    <dbReference type="NCBI Taxonomy" id="545624"/>
    <lineage>
        <taxon>Bacteria</taxon>
        <taxon>Bacillati</taxon>
        <taxon>Actinomycetota</taxon>
        <taxon>Actinomycetes</taxon>
        <taxon>Micrococcales</taxon>
        <taxon>Intrasporangiaceae</taxon>
        <taxon>Aquipuribacter</taxon>
    </lineage>
</organism>
<feature type="transmembrane region" description="Helical" evidence="7">
    <location>
        <begin position="268"/>
        <end position="287"/>
    </location>
</feature>
<keyword evidence="2 7" id="KW-0812">Transmembrane</keyword>
<keyword evidence="11" id="KW-1185">Reference proteome</keyword>
<evidence type="ECO:0000256" key="4">
    <source>
        <dbReference type="ARBA" id="ARBA00022840"/>
    </source>
</evidence>
<dbReference type="Pfam" id="PF00664">
    <property type="entry name" value="ABC_membrane"/>
    <property type="match status" value="1"/>
</dbReference>
<dbReference type="InterPro" id="IPR017871">
    <property type="entry name" value="ABC_transporter-like_CS"/>
</dbReference>
<evidence type="ECO:0000256" key="3">
    <source>
        <dbReference type="ARBA" id="ARBA00022741"/>
    </source>
</evidence>
<dbReference type="Pfam" id="PF00005">
    <property type="entry name" value="ABC_tran"/>
    <property type="match status" value="1"/>
</dbReference>
<proteinExistence type="predicted"/>
<dbReference type="PROSITE" id="PS50893">
    <property type="entry name" value="ABC_TRANSPORTER_2"/>
    <property type="match status" value="1"/>
</dbReference>
<dbReference type="Gene3D" id="3.40.50.300">
    <property type="entry name" value="P-loop containing nucleotide triphosphate hydrolases"/>
    <property type="match status" value="1"/>
</dbReference>
<keyword evidence="6 7" id="KW-0472">Membrane</keyword>
<dbReference type="EMBL" id="JBHRWW010000002">
    <property type="protein sequence ID" value="MFC3687571.1"/>
    <property type="molecule type" value="Genomic_DNA"/>
</dbReference>
<feature type="domain" description="ABC transmembrane type-1" evidence="9">
    <location>
        <begin position="44"/>
        <end position="328"/>
    </location>
</feature>
<evidence type="ECO:0000259" key="9">
    <source>
        <dbReference type="PROSITE" id="PS50929"/>
    </source>
</evidence>
<dbReference type="InterPro" id="IPR036640">
    <property type="entry name" value="ABC1_TM_sf"/>
</dbReference>
<dbReference type="PROSITE" id="PS00211">
    <property type="entry name" value="ABC_TRANSPORTER_1"/>
    <property type="match status" value="1"/>
</dbReference>
<dbReference type="PROSITE" id="PS50929">
    <property type="entry name" value="ABC_TM1F"/>
    <property type="match status" value="1"/>
</dbReference>
<sequence length="662" mass="70118">MNPPGGMRAARSYARDPSVAKRAVDRGTWHRILSYAARYRVAVVVFLVLTGMSAGLVVVTPLLLQRLVDDGVANADRRLVLALAVVSVVVALAEAVVTLVLRWLSSRIGEGLIYDLRTQVFAHVQSQPIAFFTRTQTGSLVSRLNNDVIGAQRAFTTVLSGVVSNVVSVVAVVVVMLTLSWQITLASLLLVPVFLVPAQFVGRRLQALTRESFALNADLGNRMTERFNVGGALLVRLLGVPATESREYAERAQRVRDVGIRIAMANRFFVVALALVAALATALTYGAGGLLAISGQLSVGTLLALAALLGRLYGPLTALSNVRIDVMTAVVSFERVFEVLDLPPLVREAEHPVRLPAGPLELRLDHVSFRYPSASEVSLPSLEAPGALDSQGDRPALEDIDLVVPAGSTVALVGPSGAGKTTLTGLVSRLHDATEGRVLLGGTDVRQVATTSLRQAVGVVSQDAHLFHDTLRANLRYADPEASDERLFQALADAQVLDLVRALPDGLDTLVGDRGHRLSGGEKQRIAIARLLLRDPGVVVLDEATAHLDSRSEAAVQEALRRTLAGRTALVVAHRLSTVRDADLVVVLEDGRVAEQGTHTELLARDGLYARLYRTQQLGGGGVAEVTAADLLDDGPSGATRLDAGGTGTGLAVADQALTGSA</sequence>